<accession>A0A8S5V4S8</accession>
<organism evidence="1">
    <name type="scientific">Myoviridae sp. ctKkB1</name>
    <dbReference type="NCBI Taxonomy" id="2825081"/>
    <lineage>
        <taxon>Viruses</taxon>
        <taxon>Duplodnaviria</taxon>
        <taxon>Heunggongvirae</taxon>
        <taxon>Uroviricota</taxon>
        <taxon>Caudoviricetes</taxon>
    </lineage>
</organism>
<protein>
    <submittedName>
        <fullName evidence="1">Uncharacterized protein</fullName>
    </submittedName>
</protein>
<proteinExistence type="predicted"/>
<evidence type="ECO:0000313" key="1">
    <source>
        <dbReference type="EMBL" id="DAG01619.1"/>
    </source>
</evidence>
<dbReference type="EMBL" id="BK016195">
    <property type="protein sequence ID" value="DAG01619.1"/>
    <property type="molecule type" value="Genomic_DNA"/>
</dbReference>
<sequence length="116" mass="12805">MGSGCPESRRGSIPQGVLFDSKHHRFKTLMHLVSAAKRARKREKLSIGRSGTNRVHRFADGKTMADDKTQLGRHIWQHTVISGAPIPRRRGLTPRAATPSFDAPLCEPGGALFMSF</sequence>
<name>A0A8S5V4S8_9CAUD</name>
<reference evidence="1" key="1">
    <citation type="journal article" date="2021" name="Proc. Natl. Acad. Sci. U.S.A.">
        <title>A Catalog of Tens of Thousands of Viruses from Human Metagenomes Reveals Hidden Associations with Chronic Diseases.</title>
        <authorList>
            <person name="Tisza M.J."/>
            <person name="Buck C.B."/>
        </authorList>
    </citation>
    <scope>NUCLEOTIDE SEQUENCE</scope>
    <source>
        <strain evidence="1">CtKkB1</strain>
    </source>
</reference>